<dbReference type="InterPro" id="IPR029046">
    <property type="entry name" value="LolA/LolB/LppX"/>
</dbReference>
<dbReference type="Proteomes" id="UP000005496">
    <property type="component" value="Unassembled WGS sequence"/>
</dbReference>
<dbReference type="Gene3D" id="2.50.20.10">
    <property type="entry name" value="Lipoprotein localisation LolA/LolB/LppX"/>
    <property type="match status" value="1"/>
</dbReference>
<reference evidence="2" key="1">
    <citation type="submission" date="2010-05" db="EMBL/GenBank/DDBJ databases">
        <title>The draft genome of Desulfonatronospira thiodismutans ASO3-1.</title>
        <authorList>
            <consortium name="US DOE Joint Genome Institute (JGI-PGF)"/>
            <person name="Lucas S."/>
            <person name="Copeland A."/>
            <person name="Lapidus A."/>
            <person name="Cheng J.-F."/>
            <person name="Bruce D."/>
            <person name="Goodwin L."/>
            <person name="Pitluck S."/>
            <person name="Chertkov O."/>
            <person name="Brettin T."/>
            <person name="Detter J.C."/>
            <person name="Han C."/>
            <person name="Land M.L."/>
            <person name="Hauser L."/>
            <person name="Kyrpides N."/>
            <person name="Mikhailova N."/>
            <person name="Muyzer G."/>
            <person name="Woyke T."/>
        </authorList>
    </citation>
    <scope>NUCLEOTIDE SEQUENCE [LARGE SCALE GENOMIC DNA]</scope>
    <source>
        <strain evidence="2">ASO3-1</strain>
    </source>
</reference>
<name>D6SS06_9BACT</name>
<protein>
    <submittedName>
        <fullName evidence="2">Outer membrane lipoprotein carrier protein LolA</fullName>
    </submittedName>
</protein>
<sequence>MIKSALALFVFILMPFTGWGKDQSIPADVLEKLHEIHDSIQTVSGSFVQKKHLDVFDQTLVSRGSFAIDRPGRIRWAYEEPSVFGFSSDGLQVRRWSEESGMSQSAPLSRDPVLSVIVDQMLAWSTMDLQAIEDHFSLTLAESEPMVLELEPEAKELRDIISKVLISFDSTSTHIEKIRILEHDSDRTNIRFEEVSLNQDLDHELF</sequence>
<dbReference type="PANTHER" id="PTHR35869">
    <property type="entry name" value="OUTER-MEMBRANE LIPOPROTEIN CARRIER PROTEIN"/>
    <property type="match status" value="1"/>
</dbReference>
<dbReference type="SUPFAM" id="SSF89392">
    <property type="entry name" value="Prokaryotic lipoproteins and lipoprotein localization factors"/>
    <property type="match status" value="1"/>
</dbReference>
<dbReference type="RefSeq" id="WP_008870824.1">
    <property type="nucleotide sequence ID" value="NZ_ACJN02000003.1"/>
</dbReference>
<gene>
    <name evidence="2" type="ORF">Dthio_PD0806</name>
</gene>
<accession>D6SS06</accession>
<proteinExistence type="predicted"/>
<dbReference type="OrthoDB" id="1027451at2"/>
<keyword evidence="1" id="KW-0732">Signal</keyword>
<dbReference type="Pfam" id="PF03548">
    <property type="entry name" value="LolA"/>
    <property type="match status" value="1"/>
</dbReference>
<organism evidence="2 3">
    <name type="scientific">Desulfonatronospira thiodismutans ASO3-1</name>
    <dbReference type="NCBI Taxonomy" id="555779"/>
    <lineage>
        <taxon>Bacteria</taxon>
        <taxon>Pseudomonadati</taxon>
        <taxon>Thermodesulfobacteriota</taxon>
        <taxon>Desulfovibrionia</taxon>
        <taxon>Desulfovibrionales</taxon>
        <taxon>Desulfonatronovibrionaceae</taxon>
        <taxon>Desulfonatronospira</taxon>
    </lineage>
</organism>
<evidence type="ECO:0000313" key="3">
    <source>
        <dbReference type="Proteomes" id="UP000005496"/>
    </source>
</evidence>
<keyword evidence="3" id="KW-1185">Reference proteome</keyword>
<keyword evidence="2" id="KW-0449">Lipoprotein</keyword>
<evidence type="ECO:0000313" key="2">
    <source>
        <dbReference type="EMBL" id="EFI33472.1"/>
    </source>
</evidence>
<dbReference type="EMBL" id="ACJN02000003">
    <property type="protein sequence ID" value="EFI33472.1"/>
    <property type="molecule type" value="Genomic_DNA"/>
</dbReference>
<dbReference type="AlphaFoldDB" id="D6SS06"/>
<dbReference type="eggNOG" id="COG2834">
    <property type="taxonomic scope" value="Bacteria"/>
</dbReference>
<evidence type="ECO:0000256" key="1">
    <source>
        <dbReference type="ARBA" id="ARBA00022729"/>
    </source>
</evidence>
<dbReference type="PANTHER" id="PTHR35869:SF1">
    <property type="entry name" value="OUTER-MEMBRANE LIPOPROTEIN CARRIER PROTEIN"/>
    <property type="match status" value="1"/>
</dbReference>
<comment type="caution">
    <text evidence="2">The sequence shown here is derived from an EMBL/GenBank/DDBJ whole genome shotgun (WGS) entry which is preliminary data.</text>
</comment>
<dbReference type="InterPro" id="IPR004564">
    <property type="entry name" value="OM_lipoprot_carrier_LolA-like"/>
</dbReference>
<dbReference type="CDD" id="cd16325">
    <property type="entry name" value="LolA"/>
    <property type="match status" value="1"/>
</dbReference>